<accession>A0A9D4FBE8</accession>
<keyword evidence="3" id="KW-1185">Reference proteome</keyword>
<proteinExistence type="predicted"/>
<reference evidence="2" key="1">
    <citation type="journal article" date="2019" name="bioRxiv">
        <title>The Genome of the Zebra Mussel, Dreissena polymorpha: A Resource for Invasive Species Research.</title>
        <authorList>
            <person name="McCartney M.A."/>
            <person name="Auch B."/>
            <person name="Kono T."/>
            <person name="Mallez S."/>
            <person name="Zhang Y."/>
            <person name="Obille A."/>
            <person name="Becker A."/>
            <person name="Abrahante J.E."/>
            <person name="Garbe J."/>
            <person name="Badalamenti J.P."/>
            <person name="Herman A."/>
            <person name="Mangelson H."/>
            <person name="Liachko I."/>
            <person name="Sullivan S."/>
            <person name="Sone E.D."/>
            <person name="Koren S."/>
            <person name="Silverstein K.A.T."/>
            <person name="Beckman K.B."/>
            <person name="Gohl D.M."/>
        </authorList>
    </citation>
    <scope>NUCLEOTIDE SEQUENCE</scope>
    <source>
        <strain evidence="2">Duluth1</strain>
        <tissue evidence="2">Whole animal</tissue>
    </source>
</reference>
<sequence length="105" mass="11822">MFPSCPAKQADGTSLKDTEERADPTFEPTTTDLFSNTRFEPPPYGDFHRHSEDPYPTDDQLPILSRITGSVQIITLNAIGAREPDQAPDGFSDRYCYPKETVKNR</sequence>
<evidence type="ECO:0000256" key="1">
    <source>
        <dbReference type="SAM" id="MobiDB-lite"/>
    </source>
</evidence>
<dbReference type="AlphaFoldDB" id="A0A9D4FBE8"/>
<name>A0A9D4FBE8_DREPO</name>
<comment type="caution">
    <text evidence="2">The sequence shown here is derived from an EMBL/GenBank/DDBJ whole genome shotgun (WGS) entry which is preliminary data.</text>
</comment>
<dbReference type="Proteomes" id="UP000828390">
    <property type="component" value="Unassembled WGS sequence"/>
</dbReference>
<feature type="compositionally biased region" description="Polar residues" evidence="1">
    <location>
        <begin position="27"/>
        <end position="38"/>
    </location>
</feature>
<feature type="compositionally biased region" description="Basic and acidic residues" evidence="1">
    <location>
        <begin position="96"/>
        <end position="105"/>
    </location>
</feature>
<dbReference type="EMBL" id="JAIWYP010000007">
    <property type="protein sequence ID" value="KAH3794669.1"/>
    <property type="molecule type" value="Genomic_DNA"/>
</dbReference>
<organism evidence="2 3">
    <name type="scientific">Dreissena polymorpha</name>
    <name type="common">Zebra mussel</name>
    <name type="synonym">Mytilus polymorpha</name>
    <dbReference type="NCBI Taxonomy" id="45954"/>
    <lineage>
        <taxon>Eukaryota</taxon>
        <taxon>Metazoa</taxon>
        <taxon>Spiralia</taxon>
        <taxon>Lophotrochozoa</taxon>
        <taxon>Mollusca</taxon>
        <taxon>Bivalvia</taxon>
        <taxon>Autobranchia</taxon>
        <taxon>Heteroconchia</taxon>
        <taxon>Euheterodonta</taxon>
        <taxon>Imparidentia</taxon>
        <taxon>Neoheterodontei</taxon>
        <taxon>Myida</taxon>
        <taxon>Dreissenoidea</taxon>
        <taxon>Dreissenidae</taxon>
        <taxon>Dreissena</taxon>
    </lineage>
</organism>
<feature type="region of interest" description="Disordered" evidence="1">
    <location>
        <begin position="1"/>
        <end position="58"/>
    </location>
</feature>
<reference evidence="2" key="2">
    <citation type="submission" date="2020-11" db="EMBL/GenBank/DDBJ databases">
        <authorList>
            <person name="McCartney M.A."/>
            <person name="Auch B."/>
            <person name="Kono T."/>
            <person name="Mallez S."/>
            <person name="Becker A."/>
            <person name="Gohl D.M."/>
            <person name="Silverstein K.A.T."/>
            <person name="Koren S."/>
            <person name="Bechman K.B."/>
            <person name="Herman A."/>
            <person name="Abrahante J.E."/>
            <person name="Garbe J."/>
        </authorList>
    </citation>
    <scope>NUCLEOTIDE SEQUENCE</scope>
    <source>
        <strain evidence="2">Duluth1</strain>
        <tissue evidence="2">Whole animal</tissue>
    </source>
</reference>
<evidence type="ECO:0000313" key="3">
    <source>
        <dbReference type="Proteomes" id="UP000828390"/>
    </source>
</evidence>
<gene>
    <name evidence="2" type="ORF">DPMN_148207</name>
</gene>
<feature type="compositionally biased region" description="Basic and acidic residues" evidence="1">
    <location>
        <begin position="14"/>
        <end position="24"/>
    </location>
</feature>
<evidence type="ECO:0000313" key="2">
    <source>
        <dbReference type="EMBL" id="KAH3794669.1"/>
    </source>
</evidence>
<protein>
    <submittedName>
        <fullName evidence="2">Uncharacterized protein</fullName>
    </submittedName>
</protein>
<feature type="region of interest" description="Disordered" evidence="1">
    <location>
        <begin position="82"/>
        <end position="105"/>
    </location>
</feature>